<keyword evidence="3" id="KW-0964">Secreted</keyword>
<evidence type="ECO:0000256" key="4">
    <source>
        <dbReference type="ARBA" id="ARBA00022656"/>
    </source>
</evidence>
<dbReference type="PANTHER" id="PTHR38340">
    <property type="entry name" value="S-LAYER PROTEIN"/>
    <property type="match status" value="1"/>
</dbReference>
<comment type="subcellular location">
    <subcellularLocation>
        <location evidence="1">Membrane</location>
    </subcellularLocation>
    <subcellularLocation>
        <location evidence="2">Secreted</location>
    </subcellularLocation>
</comment>
<dbReference type="OrthoDB" id="6305173at2"/>
<feature type="region of interest" description="Disordered" evidence="8">
    <location>
        <begin position="1368"/>
        <end position="1434"/>
    </location>
</feature>
<feature type="compositionally biased region" description="Basic and acidic residues" evidence="8">
    <location>
        <begin position="1263"/>
        <end position="1274"/>
    </location>
</feature>
<gene>
    <name evidence="10" type="ORF">DI396_00395</name>
</gene>
<feature type="region of interest" description="Disordered" evidence="8">
    <location>
        <begin position="1166"/>
        <end position="1321"/>
    </location>
</feature>
<dbReference type="GO" id="GO:0016020">
    <property type="term" value="C:membrane"/>
    <property type="evidence" value="ECO:0007669"/>
    <property type="project" value="UniProtKB-SubCell"/>
</dbReference>
<keyword evidence="11" id="KW-1185">Reference proteome</keyword>
<keyword evidence="6" id="KW-0843">Virulence</keyword>
<dbReference type="PROSITE" id="PS00330">
    <property type="entry name" value="HEMOLYSIN_CALCIUM"/>
    <property type="match status" value="6"/>
</dbReference>
<evidence type="ECO:0000256" key="5">
    <source>
        <dbReference type="ARBA" id="ARBA00022737"/>
    </source>
</evidence>
<evidence type="ECO:0000256" key="3">
    <source>
        <dbReference type="ARBA" id="ARBA00022525"/>
    </source>
</evidence>
<dbReference type="Pfam" id="PF17963">
    <property type="entry name" value="Big_9"/>
    <property type="match status" value="2"/>
</dbReference>
<dbReference type="InterPro" id="IPR001343">
    <property type="entry name" value="Hemolysn_Ca-bd"/>
</dbReference>
<evidence type="ECO:0000256" key="7">
    <source>
        <dbReference type="ARBA" id="ARBA00023136"/>
    </source>
</evidence>
<dbReference type="EMBL" id="QFVT01000001">
    <property type="protein sequence ID" value="PYC49365.1"/>
    <property type="molecule type" value="Genomic_DNA"/>
</dbReference>
<keyword evidence="4" id="KW-0800">Toxin</keyword>
<reference evidence="10 11" key="1">
    <citation type="submission" date="2018-05" db="EMBL/GenBank/DDBJ databases">
        <title>Oceanovita maritima gen. nov., sp. nov., a marine bacterium in the family Rhodobacteraceae isolated from surface seawater of Lundu port Xiamen, China.</title>
        <authorList>
            <person name="Hetharua B.H."/>
            <person name="Min D."/>
            <person name="Liao H."/>
            <person name="Tian Y."/>
        </authorList>
    </citation>
    <scope>NUCLEOTIDE SEQUENCE [LARGE SCALE GENOMIC DNA]</scope>
    <source>
        <strain evidence="10 11">FSX-11</strain>
    </source>
</reference>
<evidence type="ECO:0000256" key="2">
    <source>
        <dbReference type="ARBA" id="ARBA00004613"/>
    </source>
</evidence>
<dbReference type="Proteomes" id="UP000248012">
    <property type="component" value="Unassembled WGS sequence"/>
</dbReference>
<evidence type="ECO:0000256" key="6">
    <source>
        <dbReference type="ARBA" id="ARBA00023026"/>
    </source>
</evidence>
<keyword evidence="5" id="KW-0677">Repeat</keyword>
<dbReference type="Gene3D" id="2.60.40.2810">
    <property type="match status" value="2"/>
</dbReference>
<dbReference type="PROSITE" id="PS50817">
    <property type="entry name" value="INTEIN_N_TER"/>
    <property type="match status" value="1"/>
</dbReference>
<feature type="compositionally biased region" description="Acidic residues" evidence="8">
    <location>
        <begin position="1422"/>
        <end position="1434"/>
    </location>
</feature>
<dbReference type="NCBIfam" id="NF012211">
    <property type="entry name" value="tand_rpt_95"/>
    <property type="match status" value="2"/>
</dbReference>
<dbReference type="InterPro" id="IPR018511">
    <property type="entry name" value="Hemolysin-typ_Ca-bd_CS"/>
</dbReference>
<dbReference type="PANTHER" id="PTHR38340:SF1">
    <property type="entry name" value="S-LAYER PROTEIN"/>
    <property type="match status" value="1"/>
</dbReference>
<proteinExistence type="predicted"/>
<feature type="region of interest" description="Disordered" evidence="8">
    <location>
        <begin position="482"/>
        <end position="505"/>
    </location>
</feature>
<evidence type="ECO:0000313" key="11">
    <source>
        <dbReference type="Proteomes" id="UP000248012"/>
    </source>
</evidence>
<dbReference type="InterPro" id="IPR003995">
    <property type="entry name" value="RTX_toxin_determinant-A"/>
</dbReference>
<accession>A0A2V4MRG0</accession>
<dbReference type="InterPro" id="IPR050557">
    <property type="entry name" value="RTX_toxin/Mannuronan_C5-epim"/>
</dbReference>
<feature type="domain" description="Hedgehog/Intein (Hint)" evidence="9">
    <location>
        <begin position="1633"/>
        <end position="1778"/>
    </location>
</feature>
<dbReference type="GO" id="GO:0090729">
    <property type="term" value="F:toxin activity"/>
    <property type="evidence" value="ECO:0007669"/>
    <property type="project" value="UniProtKB-KW"/>
</dbReference>
<dbReference type="InterPro" id="IPR036844">
    <property type="entry name" value="Hint_dom_sf"/>
</dbReference>
<comment type="caution">
    <text evidence="10">The sequence shown here is derived from an EMBL/GenBank/DDBJ whole genome shotgun (WGS) entry which is preliminary data.</text>
</comment>
<evidence type="ECO:0000256" key="8">
    <source>
        <dbReference type="SAM" id="MobiDB-lite"/>
    </source>
</evidence>
<dbReference type="SUPFAM" id="SSF51294">
    <property type="entry name" value="Hedgehog/intein (Hint) domain"/>
    <property type="match status" value="1"/>
</dbReference>
<keyword evidence="7" id="KW-0472">Membrane</keyword>
<dbReference type="RefSeq" id="WP_110794202.1">
    <property type="nucleotide sequence ID" value="NZ_KZ826481.1"/>
</dbReference>
<evidence type="ECO:0000259" key="9">
    <source>
        <dbReference type="Pfam" id="PF13403"/>
    </source>
</evidence>
<sequence length="1826" mass="188598">MTFWWLWHNHGTHHGGGDPVDTSDNDFDAPNADNLIGLWDFTGGAETLDTGLADDIAQNGDLHCGATISDGALRLDGYDDRFEVRGADAPFDADAGTIMVEFTQTSHVGTSPDTLVNRGEWCDRDTEGYFNIQVTNDGAVEAMHYSNGEVVSLSTADHFFDAGDDVRVAYSWDATTGGTFVVENVTDGTSFSQDFATTGLDMAIGDDDDENFTFGAREYNDGQYDHFFKGDINYVAVFDKDVVNGNDGIVEGTEGDDLIDVAYTGDPNGDMIDNNDALLPGEAPQDDIVTAGDGNDTVLAVEGDDEVYAGDGDDSVSGGAGDDVIYGDSNLPGPSGDAGASVRESFEWDLAPDTGLLSFGAIDNGDTLSGFTQNTGNVDVTFSVAGSHYFPETTFSTDQQKVHSIDTDGQTIDGTSSLSSTLNLRNECVDYALGFSAPVSDISFRVNDIDHDSEVVIKAYDAAGNLLDVNITAGAGVTLTDEDGAGGDETANSNGGSGANTDPDHSILVNIAGPVANLVITHNQTGFSDSEIHITDVYFDVPVEDAGDDCATGNDTLDGGDGDDALYGEAGDDLLIGGAGNDTLVGDGEVPTGPVGTVDAKILDWTSVGSVADGTVIDAGGVNVTVGFTAQDTGATISTSSDAQYVAAGEPMTGNGGIELYGCGGEGGVDNTSTTSLTFNATDALYADGATDVTFRLNDVDLGNLTDPHLDIVTIRGYDAAGNEVDVTLTPSGNQLVSGNTVTGLDVDSGLLNPTDATGSVLVEVAGPVSRIEIDYDNGEITDQKIWVTDVAFNTIAAGDDCIATPGNDVLDGGEGDDVIIGNEGDDTILGGEGADTMSGNDDADMFIGGDAGDVVDGGSGGDDNDTLDLSESGPLRVINQTVDADGNSTSGTVEFLDGSGQVTGSMSFTEIENLILPENTGPVAQDDSASTDEDTPVTIDVLGNDTDADGDDLTVTGATSPNGDVTINPDGTLTFAPAPDFNGETRITYTIDDGQGGTDTGEVTVTVAPVNDDPVAIDDSAETPFDTPVVVDVLGNDTDVDGDPLTVTGATSPNGDVTINPDGTITFDPTSGFEGEATVEYTVADGQGGTDTATVIITVGEQPLDGIVSGTIGDDLIDIAYTGDPEGDMVDNNDEILPGEGPNDDIIQAGDGNDTVYAGQGDDDIIGEGGDDVIYADDGDDSIDGGEGNDSIRGQEGNDTVIGGLGDDTVRGGEGDDIVEGNEGNDSMAGGVGDDTLLGGDGSDTMSGNEGSDSLEGNDGDDVIRAGNDDPKIDNYFPFVDSPDADPNDDRDFVDGGAGNDTITTGDDADTIYGGTGHDSIESGIDDDVVYGGAGDDYIDGFHGNDFIDGGDGDDTIEGGFDTFSDYENDDPFPVPGYASDPDPDDNKDTVLGGAGNDLISTGDDADSIEGGTGNDTIDGGIDDDYIDGGDGDDSIIGGHGSDEIYGGEGNDFINAGDSTLAWGQAPDDIDPQPENGRDYVDGGAGNDTILGEDDDDTLVGGAGDDVIDGGIDEDLILGGEGNDYLDGGDQEDTLVGGAGNDTLIGGDGADDMAGGDDRDTFIGGNIGDVVDGNEGGDDYDTLDLRGLNTPSQSINVVYDPTNSENGTVEFRDGSGTVTGTMTFANIENVIPCFTPGTVIATPKGERLVEELMVGDRIITRDNGIQEIRWLGNRGLTGQELQHAPHLKPVLIRAGSLGNNLPERDMLVSPNHRVLVNNDKTALYFEEREVLAAAKHLTGMAGVDVVEASSTTYIHFMFDHHEVVLSNGAWTESFQPGEQTLDGLGNAQRNEIFELFPELRSQEGIEAYQSARRSLKKHEARLLLK</sequence>
<protein>
    <recommendedName>
        <fullName evidence="9">Hedgehog/Intein (Hint) domain-containing protein</fullName>
    </recommendedName>
</protein>
<dbReference type="GO" id="GO:0005576">
    <property type="term" value="C:extracellular region"/>
    <property type="evidence" value="ECO:0007669"/>
    <property type="project" value="UniProtKB-SubCell"/>
</dbReference>
<dbReference type="Gene3D" id="2.150.10.10">
    <property type="entry name" value="Serralysin-like metalloprotease, C-terminal"/>
    <property type="match status" value="7"/>
</dbReference>
<dbReference type="InterPro" id="IPR011049">
    <property type="entry name" value="Serralysin-like_metalloprot_C"/>
</dbReference>
<feature type="region of interest" description="Disordered" evidence="8">
    <location>
        <begin position="1461"/>
        <end position="1507"/>
    </location>
</feature>
<name>A0A2V4MRG0_9RHOB</name>
<evidence type="ECO:0000313" key="10">
    <source>
        <dbReference type="EMBL" id="PYC49365.1"/>
    </source>
</evidence>
<dbReference type="PRINTS" id="PR01488">
    <property type="entry name" value="RTXTOXINA"/>
</dbReference>
<dbReference type="Pfam" id="PF00353">
    <property type="entry name" value="HemolysinCabind"/>
    <property type="match status" value="12"/>
</dbReference>
<dbReference type="PRINTS" id="PR00313">
    <property type="entry name" value="CABNDNGRPT"/>
</dbReference>
<dbReference type="Pfam" id="PF13403">
    <property type="entry name" value="Hint_2"/>
    <property type="match status" value="1"/>
</dbReference>
<dbReference type="InterPro" id="IPR028992">
    <property type="entry name" value="Hedgehog/Intein_dom"/>
</dbReference>
<dbReference type="InterPro" id="IPR006141">
    <property type="entry name" value="Intein_N"/>
</dbReference>
<dbReference type="SUPFAM" id="SSF51120">
    <property type="entry name" value="beta-Roll"/>
    <property type="match status" value="8"/>
</dbReference>
<feature type="compositionally biased region" description="Acidic residues" evidence="8">
    <location>
        <begin position="1166"/>
        <end position="1185"/>
    </location>
</feature>
<dbReference type="GO" id="GO:0016539">
    <property type="term" value="P:intein-mediated protein splicing"/>
    <property type="evidence" value="ECO:0007669"/>
    <property type="project" value="InterPro"/>
</dbReference>
<organism evidence="10 11">
    <name type="scientific">Litorivita pollutaquae</name>
    <dbReference type="NCBI Taxonomy" id="2200892"/>
    <lineage>
        <taxon>Bacteria</taxon>
        <taxon>Pseudomonadati</taxon>
        <taxon>Pseudomonadota</taxon>
        <taxon>Alphaproteobacteria</taxon>
        <taxon>Rhodobacterales</taxon>
        <taxon>Paracoccaceae</taxon>
        <taxon>Litorivita</taxon>
    </lineage>
</organism>
<evidence type="ECO:0000256" key="1">
    <source>
        <dbReference type="ARBA" id="ARBA00004370"/>
    </source>
</evidence>
<dbReference type="GO" id="GO:0005509">
    <property type="term" value="F:calcium ion binding"/>
    <property type="evidence" value="ECO:0007669"/>
    <property type="project" value="InterPro"/>
</dbReference>